<dbReference type="STRING" id="1705394.SP60_05380"/>
<dbReference type="AlphaFoldDB" id="A0A0M5LKY8"/>
<reference evidence="1 2" key="1">
    <citation type="journal article" date="2015" name="Genome Announc.">
        <title>Genome Sequence of 'Candidatus Thioglobus autotrophica' Strain EF1, a Chemoautotroph from the SUP05 Clade of Marine Gammaproteobacteria.</title>
        <authorList>
            <person name="Shah V."/>
            <person name="Morris R.M."/>
        </authorList>
    </citation>
    <scope>NUCLEOTIDE SEQUENCE [LARGE SCALE GENOMIC DNA]</scope>
    <source>
        <strain evidence="1 2">EF1</strain>
    </source>
</reference>
<dbReference type="GO" id="GO:0016740">
    <property type="term" value="F:transferase activity"/>
    <property type="evidence" value="ECO:0007669"/>
    <property type="project" value="UniProtKB-KW"/>
</dbReference>
<evidence type="ECO:0000313" key="1">
    <source>
        <dbReference type="EMBL" id="ALE52686.1"/>
    </source>
</evidence>
<organism evidence="1 2">
    <name type="scientific">Candidatus Thioglobus autotrophicus</name>
    <dbReference type="NCBI Taxonomy" id="1705394"/>
    <lineage>
        <taxon>Bacteria</taxon>
        <taxon>Pseudomonadati</taxon>
        <taxon>Pseudomonadota</taxon>
        <taxon>Gammaproteobacteria</taxon>
        <taxon>Candidatus Pseudothioglobaceae</taxon>
        <taxon>Candidatus Thioglobus</taxon>
    </lineage>
</organism>
<accession>A0A0M5LKY8</accession>
<dbReference type="OrthoDB" id="9788127at2"/>
<dbReference type="PANTHER" id="PTHR28055">
    <property type="entry name" value="ALTERED INHERITANCE OF MITOCHONDRIA PROTEIN 41, MITOCHONDRIAL"/>
    <property type="match status" value="1"/>
</dbReference>
<dbReference type="InterPro" id="IPR023168">
    <property type="entry name" value="GatB_Yqey_C_2"/>
</dbReference>
<dbReference type="InterPro" id="IPR042184">
    <property type="entry name" value="YqeY/Aim41_N"/>
</dbReference>
<dbReference type="KEGG" id="tho:SP60_05380"/>
<name>A0A0M5LKY8_9GAMM</name>
<dbReference type="InterPro" id="IPR019004">
    <property type="entry name" value="YqeY/Aim41"/>
</dbReference>
<dbReference type="PANTHER" id="PTHR28055:SF1">
    <property type="entry name" value="ALTERED INHERITANCE OF MITOCHONDRIA PROTEIN 41, MITOCHONDRIAL"/>
    <property type="match status" value="1"/>
</dbReference>
<dbReference type="Gene3D" id="1.10.1510.10">
    <property type="entry name" value="Uncharacterised protein YqeY/AIM41 PF09424, N-terminal domain"/>
    <property type="match status" value="1"/>
</dbReference>
<protein>
    <submittedName>
        <fullName evidence="1">Glutamyl-tRNA amidotransferase</fullName>
    </submittedName>
</protein>
<dbReference type="Pfam" id="PF09424">
    <property type="entry name" value="YqeY"/>
    <property type="match status" value="1"/>
</dbReference>
<keyword evidence="1" id="KW-0808">Transferase</keyword>
<dbReference type="InterPro" id="IPR003789">
    <property type="entry name" value="Asn/Gln_tRNA_amidoTrase-B-like"/>
</dbReference>
<proteinExistence type="predicted"/>
<dbReference type="Gene3D" id="1.10.10.410">
    <property type="match status" value="1"/>
</dbReference>
<dbReference type="SUPFAM" id="SSF89095">
    <property type="entry name" value="GatB/YqeY motif"/>
    <property type="match status" value="1"/>
</dbReference>
<dbReference type="RefSeq" id="WP_053951650.1">
    <property type="nucleotide sequence ID" value="NZ_CP010552.1"/>
</dbReference>
<keyword evidence="2" id="KW-1185">Reference proteome</keyword>
<dbReference type="Proteomes" id="UP000058020">
    <property type="component" value="Chromosome"/>
</dbReference>
<gene>
    <name evidence="1" type="ORF">SP60_05380</name>
</gene>
<dbReference type="GO" id="GO:0016884">
    <property type="term" value="F:carbon-nitrogen ligase activity, with glutamine as amido-N-donor"/>
    <property type="evidence" value="ECO:0007669"/>
    <property type="project" value="InterPro"/>
</dbReference>
<dbReference type="PATRIC" id="fig|1705394.5.peg.1075"/>
<sequence length="148" mass="16203">MSELKARITNDMKLAMKAKDKPAVKAVRMILGAIKQREVDERIELDDTQVLVVIQKMVKQRNDSIAQFKAAGRDDLVDVEEAELVIINNYRPAQLSEAEISSAVDKAIADSGASSMQDMGKLMGLLKNQLEGKADMGSVSALIRSKLS</sequence>
<evidence type="ECO:0000313" key="2">
    <source>
        <dbReference type="Proteomes" id="UP000058020"/>
    </source>
</evidence>
<dbReference type="EMBL" id="CP010552">
    <property type="protein sequence ID" value="ALE52686.1"/>
    <property type="molecule type" value="Genomic_DNA"/>
</dbReference>